<evidence type="ECO:0000256" key="1">
    <source>
        <dbReference type="SAM" id="MobiDB-lite"/>
    </source>
</evidence>
<feature type="region of interest" description="Disordered" evidence="1">
    <location>
        <begin position="70"/>
        <end position="98"/>
    </location>
</feature>
<accession>A0ABU7SB63</accession>
<gene>
    <name evidence="3" type="ORF">V1634_10105</name>
</gene>
<dbReference type="RefSeq" id="WP_331207494.1">
    <property type="nucleotide sequence ID" value="NZ_JAZGQL010000006.1"/>
</dbReference>
<feature type="transmembrane region" description="Helical" evidence="2">
    <location>
        <begin position="20"/>
        <end position="42"/>
    </location>
</feature>
<protein>
    <recommendedName>
        <fullName evidence="5">Gram-positive cocci surface proteins LPxTG domain-containing protein</fullName>
    </recommendedName>
</protein>
<sequence>MTAEDRTGRPAVPPPPRRVVAAALALSAGLAVGATTIATAGWPGSPTGITVAAAEPGEPGTVTFRVVPVPTTAAPTPQPPTPRPAPSDHLPVTGGGNPTPGWLPALGAMLVLTGAVTVVVARRSRRPGGAGPTG</sequence>
<evidence type="ECO:0000256" key="2">
    <source>
        <dbReference type="SAM" id="Phobius"/>
    </source>
</evidence>
<evidence type="ECO:0000313" key="3">
    <source>
        <dbReference type="EMBL" id="MEE6307176.1"/>
    </source>
</evidence>
<feature type="transmembrane region" description="Helical" evidence="2">
    <location>
        <begin position="101"/>
        <end position="121"/>
    </location>
</feature>
<evidence type="ECO:0000313" key="4">
    <source>
        <dbReference type="Proteomes" id="UP001339911"/>
    </source>
</evidence>
<evidence type="ECO:0008006" key="5">
    <source>
        <dbReference type="Google" id="ProtNLM"/>
    </source>
</evidence>
<dbReference type="EMBL" id="JAZGQL010000006">
    <property type="protein sequence ID" value="MEE6307176.1"/>
    <property type="molecule type" value="Genomic_DNA"/>
</dbReference>
<name>A0ABU7SB63_9ACTN</name>
<keyword evidence="2" id="KW-0472">Membrane</keyword>
<reference evidence="3 4" key="1">
    <citation type="submission" date="2024-01" db="EMBL/GenBank/DDBJ databases">
        <title>Genome insights into Plantactinospora veratri sp. nov.</title>
        <authorList>
            <person name="Wang L."/>
        </authorList>
    </citation>
    <scope>NUCLEOTIDE SEQUENCE [LARGE SCALE GENOMIC DNA]</scope>
    <source>
        <strain evidence="3 4">NEAU-FHS4</strain>
    </source>
</reference>
<proteinExistence type="predicted"/>
<dbReference type="Proteomes" id="UP001339911">
    <property type="component" value="Unassembled WGS sequence"/>
</dbReference>
<comment type="caution">
    <text evidence="3">The sequence shown here is derived from an EMBL/GenBank/DDBJ whole genome shotgun (WGS) entry which is preliminary data.</text>
</comment>
<keyword evidence="2" id="KW-1133">Transmembrane helix</keyword>
<organism evidence="3 4">
    <name type="scientific">Plantactinospora veratri</name>
    <dbReference type="NCBI Taxonomy" id="1436122"/>
    <lineage>
        <taxon>Bacteria</taxon>
        <taxon>Bacillati</taxon>
        <taxon>Actinomycetota</taxon>
        <taxon>Actinomycetes</taxon>
        <taxon>Micromonosporales</taxon>
        <taxon>Micromonosporaceae</taxon>
        <taxon>Plantactinospora</taxon>
    </lineage>
</organism>
<keyword evidence="2" id="KW-0812">Transmembrane</keyword>
<feature type="compositionally biased region" description="Pro residues" evidence="1">
    <location>
        <begin position="76"/>
        <end position="85"/>
    </location>
</feature>
<keyword evidence="4" id="KW-1185">Reference proteome</keyword>